<keyword evidence="4" id="KW-0418">Kinase</keyword>
<evidence type="ECO:0000313" key="7">
    <source>
        <dbReference type="Proteomes" id="UP001470230"/>
    </source>
</evidence>
<reference evidence="6 7" key="1">
    <citation type="submission" date="2024-04" db="EMBL/GenBank/DDBJ databases">
        <title>Tritrichomonas musculus Genome.</title>
        <authorList>
            <person name="Alves-Ferreira E."/>
            <person name="Grigg M."/>
            <person name="Lorenzi H."/>
            <person name="Galac M."/>
        </authorList>
    </citation>
    <scope>NUCLEOTIDE SEQUENCE [LARGE SCALE GENOMIC DNA]</scope>
    <source>
        <strain evidence="6 7">EAF2021</strain>
    </source>
</reference>
<dbReference type="Proteomes" id="UP001470230">
    <property type="component" value="Unassembled WGS sequence"/>
</dbReference>
<evidence type="ECO:0000256" key="2">
    <source>
        <dbReference type="ARBA" id="ARBA00022840"/>
    </source>
</evidence>
<dbReference type="SMART" id="SM00220">
    <property type="entry name" value="S_TKc"/>
    <property type="match status" value="1"/>
</dbReference>
<dbReference type="PANTHER" id="PTHR24362">
    <property type="entry name" value="SERINE/THREONINE-PROTEIN KINASE NEK"/>
    <property type="match status" value="1"/>
</dbReference>
<comment type="similarity">
    <text evidence="4">Belongs to the protein kinase superfamily.</text>
</comment>
<dbReference type="PROSITE" id="PS00108">
    <property type="entry name" value="PROTEIN_KINASE_ST"/>
    <property type="match status" value="1"/>
</dbReference>
<keyword evidence="1 3" id="KW-0547">Nucleotide-binding</keyword>
<comment type="caution">
    <text evidence="6">The sequence shown here is derived from an EMBL/GenBank/DDBJ whole genome shotgun (WGS) entry which is preliminary data.</text>
</comment>
<dbReference type="PROSITE" id="PS50011">
    <property type="entry name" value="PROTEIN_KINASE_DOM"/>
    <property type="match status" value="1"/>
</dbReference>
<dbReference type="InterPro" id="IPR000719">
    <property type="entry name" value="Prot_kinase_dom"/>
</dbReference>
<keyword evidence="4" id="KW-0723">Serine/threonine-protein kinase</keyword>
<keyword evidence="4" id="KW-0808">Transferase</keyword>
<dbReference type="SUPFAM" id="SSF56112">
    <property type="entry name" value="Protein kinase-like (PK-like)"/>
    <property type="match status" value="1"/>
</dbReference>
<dbReference type="Pfam" id="PF00069">
    <property type="entry name" value="Pkinase"/>
    <property type="match status" value="1"/>
</dbReference>
<keyword evidence="7" id="KW-1185">Reference proteome</keyword>
<organism evidence="6 7">
    <name type="scientific">Tritrichomonas musculus</name>
    <dbReference type="NCBI Taxonomy" id="1915356"/>
    <lineage>
        <taxon>Eukaryota</taxon>
        <taxon>Metamonada</taxon>
        <taxon>Parabasalia</taxon>
        <taxon>Tritrichomonadida</taxon>
        <taxon>Tritrichomonadidae</taxon>
        <taxon>Tritrichomonas</taxon>
    </lineage>
</organism>
<evidence type="ECO:0000256" key="3">
    <source>
        <dbReference type="PROSITE-ProRule" id="PRU10141"/>
    </source>
</evidence>
<dbReference type="PROSITE" id="PS00107">
    <property type="entry name" value="PROTEIN_KINASE_ATP"/>
    <property type="match status" value="1"/>
</dbReference>
<evidence type="ECO:0000256" key="4">
    <source>
        <dbReference type="RuleBase" id="RU000304"/>
    </source>
</evidence>
<sequence length="333" mass="38869">MEEYEIEQIKETLEQNGYEYKEFLGRGSFADVLLCQSKQNHLLFAIKKSLKLQVTEEEYKNLITLSHPYIVNLYGSFDNDDEQYLVMEYCPNGTIKQKGKLSYEKFVYYSKQILEAVAYCHSNKIAHRDIKPENIFIGQYDHVKLADFGMAKKFENNEKTNEKCGSFMFLSPEMFQHHEICPFKADIWALGVTFFNMATGTFPFKNKSRDGYKEMVVNGEIDFNKYDIHPRIKSLLARMLTKNSEHRLSAEKLLEMPIFSKNTKLPLLTIDKNMNNFGGYRTKSNNCAISAMRNAILDDKQKMNIYAHIHTYRGINPCSSFKRANRFQPVKTF</sequence>
<proteinExistence type="inferred from homology"/>
<evidence type="ECO:0000256" key="1">
    <source>
        <dbReference type="ARBA" id="ARBA00022741"/>
    </source>
</evidence>
<accession>A0ABR2GWN0</accession>
<feature type="binding site" evidence="3">
    <location>
        <position position="48"/>
    </location>
    <ligand>
        <name>ATP</name>
        <dbReference type="ChEBI" id="CHEBI:30616"/>
    </ligand>
</feature>
<feature type="domain" description="Protein kinase" evidence="5">
    <location>
        <begin position="18"/>
        <end position="259"/>
    </location>
</feature>
<dbReference type="InterPro" id="IPR011009">
    <property type="entry name" value="Kinase-like_dom_sf"/>
</dbReference>
<evidence type="ECO:0000259" key="5">
    <source>
        <dbReference type="PROSITE" id="PS50011"/>
    </source>
</evidence>
<keyword evidence="2 3" id="KW-0067">ATP-binding</keyword>
<dbReference type="InterPro" id="IPR017441">
    <property type="entry name" value="Protein_kinase_ATP_BS"/>
</dbReference>
<protein>
    <recommendedName>
        <fullName evidence="5">Protein kinase domain-containing protein</fullName>
    </recommendedName>
</protein>
<dbReference type="EMBL" id="JAPFFF010000057">
    <property type="protein sequence ID" value="KAK8838083.1"/>
    <property type="molecule type" value="Genomic_DNA"/>
</dbReference>
<dbReference type="InterPro" id="IPR008271">
    <property type="entry name" value="Ser/Thr_kinase_AS"/>
</dbReference>
<gene>
    <name evidence="6" type="ORF">M9Y10_036034</name>
</gene>
<dbReference type="PANTHER" id="PTHR24362:SF309">
    <property type="entry name" value="PROTEIN KINASE DOMAIN-CONTAINING PROTEIN"/>
    <property type="match status" value="1"/>
</dbReference>
<evidence type="ECO:0000313" key="6">
    <source>
        <dbReference type="EMBL" id="KAK8838083.1"/>
    </source>
</evidence>
<name>A0ABR2GWN0_9EUKA</name>
<dbReference type="Gene3D" id="1.10.510.10">
    <property type="entry name" value="Transferase(Phosphotransferase) domain 1"/>
    <property type="match status" value="1"/>
</dbReference>